<dbReference type="Gene3D" id="1.10.287.370">
    <property type="match status" value="1"/>
</dbReference>
<protein>
    <recommendedName>
        <fullName evidence="4">Prefoldin subunit 3</fullName>
    </recommendedName>
</protein>
<name>A0AAN6P6X2_9PEZI</name>
<dbReference type="GO" id="GO:0005737">
    <property type="term" value="C:cytoplasm"/>
    <property type="evidence" value="ECO:0007669"/>
    <property type="project" value="TreeGrafter"/>
</dbReference>
<evidence type="ECO:0000256" key="1">
    <source>
        <dbReference type="ARBA" id="ARBA00010048"/>
    </source>
</evidence>
<evidence type="ECO:0000256" key="6">
    <source>
        <dbReference type="SAM" id="MobiDB-lite"/>
    </source>
</evidence>
<dbReference type="SUPFAM" id="SSF46579">
    <property type="entry name" value="Prefoldin"/>
    <property type="match status" value="1"/>
</dbReference>
<keyword evidence="3 4" id="KW-0143">Chaperone</keyword>
<dbReference type="GO" id="GO:0015631">
    <property type="term" value="F:tubulin binding"/>
    <property type="evidence" value="ECO:0007669"/>
    <property type="project" value="TreeGrafter"/>
</dbReference>
<dbReference type="PIRSF" id="PIRSF016396">
    <property type="entry name" value="Prefoldin_subunit_3"/>
    <property type="match status" value="1"/>
</dbReference>
<dbReference type="Pfam" id="PF02996">
    <property type="entry name" value="Prefoldin"/>
    <property type="match status" value="1"/>
</dbReference>
<evidence type="ECO:0000313" key="7">
    <source>
        <dbReference type="EMBL" id="KAK4032755.1"/>
    </source>
</evidence>
<dbReference type="PANTHER" id="PTHR12409">
    <property type="entry name" value="PREFOLDIN SUBUNIT 3"/>
    <property type="match status" value="1"/>
</dbReference>
<dbReference type="PANTHER" id="PTHR12409:SF0">
    <property type="entry name" value="PREFOLDIN SUBUNIT 3"/>
    <property type="match status" value="1"/>
</dbReference>
<gene>
    <name evidence="7" type="ORF">C8A01DRAFT_40794</name>
</gene>
<dbReference type="AlphaFoldDB" id="A0AAN6P6X2"/>
<dbReference type="Proteomes" id="UP001303115">
    <property type="component" value="Unassembled WGS sequence"/>
</dbReference>
<dbReference type="GO" id="GO:0006457">
    <property type="term" value="P:protein folding"/>
    <property type="evidence" value="ECO:0007669"/>
    <property type="project" value="UniProtKB-UniRule"/>
</dbReference>
<dbReference type="CDD" id="cd23156">
    <property type="entry name" value="Prefoldin_3"/>
    <property type="match status" value="1"/>
</dbReference>
<organism evidence="7 8">
    <name type="scientific">Parachaetomium inaequale</name>
    <dbReference type="NCBI Taxonomy" id="2588326"/>
    <lineage>
        <taxon>Eukaryota</taxon>
        <taxon>Fungi</taxon>
        <taxon>Dikarya</taxon>
        <taxon>Ascomycota</taxon>
        <taxon>Pezizomycotina</taxon>
        <taxon>Sordariomycetes</taxon>
        <taxon>Sordariomycetidae</taxon>
        <taxon>Sordariales</taxon>
        <taxon>Chaetomiaceae</taxon>
        <taxon>Parachaetomium</taxon>
    </lineage>
</organism>
<dbReference type="GO" id="GO:0007017">
    <property type="term" value="P:microtubule-based process"/>
    <property type="evidence" value="ECO:0007669"/>
    <property type="project" value="TreeGrafter"/>
</dbReference>
<feature type="region of interest" description="Disordered" evidence="6">
    <location>
        <begin position="182"/>
        <end position="202"/>
    </location>
</feature>
<feature type="compositionally biased region" description="Basic and acidic residues" evidence="6">
    <location>
        <begin position="182"/>
        <end position="195"/>
    </location>
</feature>
<evidence type="ECO:0000313" key="8">
    <source>
        <dbReference type="Proteomes" id="UP001303115"/>
    </source>
</evidence>
<comment type="similarity">
    <text evidence="1 4">Belongs to the prefoldin subunit alpha family.</text>
</comment>
<dbReference type="EMBL" id="MU854578">
    <property type="protein sequence ID" value="KAK4032755.1"/>
    <property type="molecule type" value="Genomic_DNA"/>
</dbReference>
<dbReference type="GO" id="GO:0007021">
    <property type="term" value="P:tubulin complex assembly"/>
    <property type="evidence" value="ECO:0007669"/>
    <property type="project" value="TreeGrafter"/>
</dbReference>
<comment type="caution">
    <text evidence="7">The sequence shown here is derived from an EMBL/GenBank/DDBJ whole genome shotgun (WGS) entry which is preliminary data.</text>
</comment>
<dbReference type="InterPro" id="IPR016655">
    <property type="entry name" value="PFD3"/>
</dbReference>
<dbReference type="InterPro" id="IPR004127">
    <property type="entry name" value="Prefoldin_subunit_alpha"/>
</dbReference>
<evidence type="ECO:0000256" key="4">
    <source>
        <dbReference type="PIRNR" id="PIRNR016396"/>
    </source>
</evidence>
<feature type="coiled-coil region" evidence="5">
    <location>
        <begin position="142"/>
        <end position="169"/>
    </location>
</feature>
<evidence type="ECO:0000256" key="3">
    <source>
        <dbReference type="ARBA" id="ARBA00023186"/>
    </source>
</evidence>
<comment type="function">
    <text evidence="4">Binds specifically to cytosolic chaperonin (c-CPN) and transfers target proteins to it. Binds to nascent polypeptide chain and promotes folding in an environment in which there are many competing pathways for nonnative proteins.</text>
</comment>
<dbReference type="GO" id="GO:0016272">
    <property type="term" value="C:prefoldin complex"/>
    <property type="evidence" value="ECO:0007669"/>
    <property type="project" value="UniProtKB-UniRule"/>
</dbReference>
<dbReference type="InterPro" id="IPR009053">
    <property type="entry name" value="Prefoldin"/>
</dbReference>
<evidence type="ECO:0000256" key="5">
    <source>
        <dbReference type="SAM" id="Coils"/>
    </source>
</evidence>
<dbReference type="FunFam" id="1.10.287.370:FF:000001">
    <property type="entry name" value="Prefoldin subunit 3"/>
    <property type="match status" value="1"/>
</dbReference>
<keyword evidence="5" id="KW-0175">Coiled coil</keyword>
<comment type="subunit">
    <text evidence="2 4">Heterohexamer of two PFD-alpha type and four PFD-beta type subunits.</text>
</comment>
<keyword evidence="8" id="KW-1185">Reference proteome</keyword>
<evidence type="ECO:0000256" key="2">
    <source>
        <dbReference type="ARBA" id="ARBA00011695"/>
    </source>
</evidence>
<reference evidence="8" key="1">
    <citation type="journal article" date="2023" name="Mol. Phylogenet. Evol.">
        <title>Genome-scale phylogeny and comparative genomics of the fungal order Sordariales.</title>
        <authorList>
            <person name="Hensen N."/>
            <person name="Bonometti L."/>
            <person name="Westerberg I."/>
            <person name="Brannstrom I.O."/>
            <person name="Guillou S."/>
            <person name="Cros-Aarteil S."/>
            <person name="Calhoun S."/>
            <person name="Haridas S."/>
            <person name="Kuo A."/>
            <person name="Mondo S."/>
            <person name="Pangilinan J."/>
            <person name="Riley R."/>
            <person name="LaButti K."/>
            <person name="Andreopoulos B."/>
            <person name="Lipzen A."/>
            <person name="Chen C."/>
            <person name="Yan M."/>
            <person name="Daum C."/>
            <person name="Ng V."/>
            <person name="Clum A."/>
            <person name="Steindorff A."/>
            <person name="Ohm R.A."/>
            <person name="Martin F."/>
            <person name="Silar P."/>
            <person name="Natvig D.O."/>
            <person name="Lalanne C."/>
            <person name="Gautier V."/>
            <person name="Ament-Velasquez S.L."/>
            <person name="Kruys A."/>
            <person name="Hutchinson M.I."/>
            <person name="Powell A.J."/>
            <person name="Barry K."/>
            <person name="Miller A.N."/>
            <person name="Grigoriev I.V."/>
            <person name="Debuchy R."/>
            <person name="Gladieux P."/>
            <person name="Hiltunen Thoren M."/>
            <person name="Johannesson H."/>
        </authorList>
    </citation>
    <scope>NUCLEOTIDE SEQUENCE [LARGE SCALE GENOMIC DNA]</scope>
    <source>
        <strain evidence="8">CBS 284.82</strain>
    </source>
</reference>
<accession>A0AAN6P6X2</accession>
<sequence length="202" mass="22842">MASTDKEAAARDATASNPRGIPYAPFVDKVEDYVTSRADVEPTLRRFQEMIAKYQFMEQNLQRRVVGLKDKLPDIRKTLDTVRFLKTRTPESDPIETTFELNDTLYAKAAIPPTDEVYLWLGANVMLSYPIDEAETLLDSKLQAAKLSLSNCEEDLDFLREQITTMEVAVARVYNWDVVQKRKDKEDEEKGKGKGAEGPSGS</sequence>
<proteinExistence type="inferred from homology"/>